<evidence type="ECO:0000256" key="15">
    <source>
        <dbReference type="ARBA" id="ARBA00040883"/>
    </source>
</evidence>
<dbReference type="HAMAP" id="MF_01274">
    <property type="entry name" value="Pantothen_kinase_3"/>
    <property type="match status" value="1"/>
</dbReference>
<keyword evidence="12 16" id="KW-0630">Potassium</keyword>
<comment type="similarity">
    <text evidence="14 16">Belongs to the type III pantothenate kinase family.</text>
</comment>
<keyword evidence="11 16" id="KW-0067">ATP-binding</keyword>
<evidence type="ECO:0000256" key="5">
    <source>
        <dbReference type="ARBA" id="ARBA00011738"/>
    </source>
</evidence>
<dbReference type="NCBIfam" id="TIGR00671">
    <property type="entry name" value="baf"/>
    <property type="match status" value="1"/>
</dbReference>
<evidence type="ECO:0000256" key="3">
    <source>
        <dbReference type="ARBA" id="ARBA00004496"/>
    </source>
</evidence>
<comment type="caution">
    <text evidence="16">Lacks conserved residue(s) required for the propagation of feature annotation.</text>
</comment>
<dbReference type="KEGG" id="stab:STABA_v1c09770"/>
<dbReference type="Gene3D" id="3.30.420.40">
    <property type="match status" value="2"/>
</dbReference>
<dbReference type="InterPro" id="IPR004619">
    <property type="entry name" value="Type_III_PanK"/>
</dbReference>
<sequence>MNVLLVDVGNSTVDFRVWNKKTNIMTKIFRPETHEKEFKSSSRLKRKILSKNIGFDEIIYCSVVPEWNDIIRALGQSVGVKVYNFRNELVINNSDFNLEGVENIGADILANFSAVKLKHKLDNVAVISMGTATTIFVVQNKKFQGVSISPGLETSIDGLISKASLLKNFVYAKTNVDIGKTTNDAINLGACNGHFFMIKGLIEYFKTKFTIDKVIITGGIANIFEDDIFELNYTLNEQLIFEGIIEVYKQIKKEG</sequence>
<comment type="function">
    <text evidence="16">Catalyzes the phosphorylation of pantothenate (Pan), the first step in CoA biosynthesis.</text>
</comment>
<dbReference type="GO" id="GO:0005737">
    <property type="term" value="C:cytoplasm"/>
    <property type="evidence" value="ECO:0007669"/>
    <property type="project" value="UniProtKB-SubCell"/>
</dbReference>
<keyword evidence="7 16" id="KW-0963">Cytoplasm</keyword>
<organism evidence="17 18">
    <name type="scientific">Spiroplasma tabanidicola</name>
    <dbReference type="NCBI Taxonomy" id="324079"/>
    <lineage>
        <taxon>Bacteria</taxon>
        <taxon>Bacillati</taxon>
        <taxon>Mycoplasmatota</taxon>
        <taxon>Mollicutes</taxon>
        <taxon>Entomoplasmatales</taxon>
        <taxon>Spiroplasmataceae</taxon>
        <taxon>Spiroplasma</taxon>
    </lineage>
</organism>
<evidence type="ECO:0000313" key="17">
    <source>
        <dbReference type="EMBL" id="QGS52330.1"/>
    </source>
</evidence>
<dbReference type="RefSeq" id="WP_156007204.1">
    <property type="nucleotide sequence ID" value="NZ_CP046276.1"/>
</dbReference>
<feature type="binding site" evidence="16">
    <location>
        <begin position="7"/>
        <end position="14"/>
    </location>
    <ligand>
        <name>ATP</name>
        <dbReference type="ChEBI" id="CHEBI:30616"/>
    </ligand>
</feature>
<dbReference type="GO" id="GO:0015937">
    <property type="term" value="P:coenzyme A biosynthetic process"/>
    <property type="evidence" value="ECO:0007669"/>
    <property type="project" value="UniProtKB-UniRule"/>
</dbReference>
<dbReference type="AlphaFoldDB" id="A0A6I6C7X6"/>
<evidence type="ECO:0000256" key="13">
    <source>
        <dbReference type="ARBA" id="ARBA00022993"/>
    </source>
</evidence>
<evidence type="ECO:0000256" key="2">
    <source>
        <dbReference type="ARBA" id="ARBA00001958"/>
    </source>
</evidence>
<dbReference type="EMBL" id="CP046276">
    <property type="protein sequence ID" value="QGS52330.1"/>
    <property type="molecule type" value="Genomic_DNA"/>
</dbReference>
<feature type="binding site" evidence="16">
    <location>
        <position position="182"/>
    </location>
    <ligand>
        <name>substrate</name>
    </ligand>
</feature>
<dbReference type="PANTHER" id="PTHR34265:SF1">
    <property type="entry name" value="TYPE III PANTOTHENATE KINASE"/>
    <property type="match status" value="1"/>
</dbReference>
<dbReference type="GO" id="GO:0005524">
    <property type="term" value="F:ATP binding"/>
    <property type="evidence" value="ECO:0007669"/>
    <property type="project" value="UniProtKB-UniRule"/>
</dbReference>
<evidence type="ECO:0000256" key="14">
    <source>
        <dbReference type="ARBA" id="ARBA00038036"/>
    </source>
</evidence>
<dbReference type="InterPro" id="IPR043129">
    <property type="entry name" value="ATPase_NBD"/>
</dbReference>
<evidence type="ECO:0000313" key="18">
    <source>
        <dbReference type="Proteomes" id="UP000424468"/>
    </source>
</evidence>
<proteinExistence type="inferred from homology"/>
<evidence type="ECO:0000256" key="7">
    <source>
        <dbReference type="ARBA" id="ARBA00022490"/>
    </source>
</evidence>
<keyword evidence="8 16" id="KW-0808">Transferase</keyword>
<keyword evidence="10 16" id="KW-0418">Kinase</keyword>
<dbReference type="CDD" id="cd24015">
    <property type="entry name" value="ASKHA_NBD_PanK-III"/>
    <property type="match status" value="1"/>
</dbReference>
<dbReference type="SUPFAM" id="SSF53067">
    <property type="entry name" value="Actin-like ATPase domain"/>
    <property type="match status" value="2"/>
</dbReference>
<comment type="cofactor">
    <cofactor evidence="2">
        <name>K(+)</name>
        <dbReference type="ChEBI" id="CHEBI:29103"/>
    </cofactor>
</comment>
<dbReference type="Proteomes" id="UP000424468">
    <property type="component" value="Chromosome"/>
</dbReference>
<evidence type="ECO:0000256" key="11">
    <source>
        <dbReference type="ARBA" id="ARBA00022840"/>
    </source>
</evidence>
<reference evidence="17 18" key="1">
    <citation type="submission" date="2019-11" db="EMBL/GenBank/DDBJ databases">
        <title>Complete genome sequence of Spiroplasma tabanidicola TAUS-1 (DSM 22603).</title>
        <authorList>
            <person name="Huang C.-T."/>
            <person name="Lin Y.-C."/>
            <person name="Kuo C.-H."/>
        </authorList>
    </citation>
    <scope>NUCLEOTIDE SEQUENCE [LARGE SCALE GENOMIC DNA]</scope>
    <source>
        <strain evidence="17 18">TAUS-1</strain>
    </source>
</reference>
<feature type="binding site" evidence="16">
    <location>
        <position position="131"/>
    </location>
    <ligand>
        <name>ATP</name>
        <dbReference type="ChEBI" id="CHEBI:30616"/>
    </ligand>
</feature>
<feature type="active site" description="Proton acceptor" evidence="16">
    <location>
        <position position="107"/>
    </location>
</feature>
<feature type="binding site" evidence="16">
    <location>
        <begin position="105"/>
        <end position="108"/>
    </location>
    <ligand>
        <name>substrate</name>
    </ligand>
</feature>
<dbReference type="PANTHER" id="PTHR34265">
    <property type="entry name" value="TYPE III PANTOTHENATE KINASE"/>
    <property type="match status" value="1"/>
</dbReference>
<dbReference type="OrthoDB" id="9804707at2"/>
<comment type="cofactor">
    <cofactor evidence="16">
        <name>NH4(+)</name>
        <dbReference type="ChEBI" id="CHEBI:28938"/>
    </cofactor>
    <cofactor evidence="16">
        <name>K(+)</name>
        <dbReference type="ChEBI" id="CHEBI:29103"/>
    </cofactor>
    <text evidence="16">A monovalent cation. Ammonium or potassium.</text>
</comment>
<comment type="pathway">
    <text evidence="4 16">Cofactor biosynthesis; coenzyme A biosynthesis; CoA from (R)-pantothenate: step 1/5.</text>
</comment>
<dbReference type="EC" id="2.7.1.33" evidence="6 16"/>
<evidence type="ECO:0000256" key="9">
    <source>
        <dbReference type="ARBA" id="ARBA00022741"/>
    </source>
</evidence>
<keyword evidence="9 16" id="KW-0547">Nucleotide-binding</keyword>
<gene>
    <name evidence="16 17" type="primary">coaX</name>
    <name evidence="17" type="ORF">STABA_v1c09770</name>
</gene>
<keyword evidence="13 16" id="KW-0173">Coenzyme A biosynthesis</keyword>
<comment type="catalytic activity">
    <reaction evidence="1 16">
        <text>(R)-pantothenate + ATP = (R)-4'-phosphopantothenate + ADP + H(+)</text>
        <dbReference type="Rhea" id="RHEA:16373"/>
        <dbReference type="ChEBI" id="CHEBI:10986"/>
        <dbReference type="ChEBI" id="CHEBI:15378"/>
        <dbReference type="ChEBI" id="CHEBI:29032"/>
        <dbReference type="ChEBI" id="CHEBI:30616"/>
        <dbReference type="ChEBI" id="CHEBI:456216"/>
        <dbReference type="EC" id="2.7.1.33"/>
    </reaction>
</comment>
<dbReference type="UniPathway" id="UPA00241">
    <property type="reaction ID" value="UER00352"/>
</dbReference>
<protein>
    <recommendedName>
        <fullName evidence="15 16">Type III pantothenate kinase</fullName>
        <ecNumber evidence="6 16">2.7.1.33</ecNumber>
    </recommendedName>
    <alternativeName>
        <fullName evidence="16">PanK-III</fullName>
    </alternativeName>
    <alternativeName>
        <fullName evidence="16">Pantothenic acid kinase</fullName>
    </alternativeName>
</protein>
<dbReference type="GO" id="GO:0004594">
    <property type="term" value="F:pantothenate kinase activity"/>
    <property type="evidence" value="ECO:0007669"/>
    <property type="project" value="UniProtKB-UniRule"/>
</dbReference>
<accession>A0A6I6C7X6</accession>
<evidence type="ECO:0000256" key="8">
    <source>
        <dbReference type="ARBA" id="ARBA00022679"/>
    </source>
</evidence>
<evidence type="ECO:0000256" key="4">
    <source>
        <dbReference type="ARBA" id="ARBA00005225"/>
    </source>
</evidence>
<name>A0A6I6C7X6_9MOLU</name>
<evidence type="ECO:0000256" key="10">
    <source>
        <dbReference type="ARBA" id="ARBA00022777"/>
    </source>
</evidence>
<evidence type="ECO:0000256" key="6">
    <source>
        <dbReference type="ARBA" id="ARBA00012102"/>
    </source>
</evidence>
<keyword evidence="18" id="KW-1185">Reference proteome</keyword>
<comment type="subunit">
    <text evidence="5 16">Homodimer.</text>
</comment>
<evidence type="ECO:0000256" key="1">
    <source>
        <dbReference type="ARBA" id="ARBA00001206"/>
    </source>
</evidence>
<dbReference type="Pfam" id="PF03309">
    <property type="entry name" value="Pan_kinase"/>
    <property type="match status" value="1"/>
</dbReference>
<evidence type="ECO:0000256" key="12">
    <source>
        <dbReference type="ARBA" id="ARBA00022958"/>
    </source>
</evidence>
<evidence type="ECO:0000256" key="16">
    <source>
        <dbReference type="HAMAP-Rule" id="MF_01274"/>
    </source>
</evidence>
<comment type="subcellular location">
    <subcellularLocation>
        <location evidence="3 16">Cytoplasm</location>
    </subcellularLocation>
</comment>